<comment type="caution">
    <text evidence="2">The sequence shown here is derived from an EMBL/GenBank/DDBJ whole genome shotgun (WGS) entry which is preliminary data.</text>
</comment>
<evidence type="ECO:0000256" key="1">
    <source>
        <dbReference type="SAM" id="SignalP"/>
    </source>
</evidence>
<dbReference type="AlphaFoldDB" id="A0A9N8YTK6"/>
<dbReference type="OrthoDB" id="27214at2759"/>
<name>A0A9N8YTK6_9GLOM</name>
<dbReference type="InterPro" id="IPR052766">
    <property type="entry name" value="S41A_metabolite_peptidase"/>
</dbReference>
<evidence type="ECO:0000313" key="3">
    <source>
        <dbReference type="Proteomes" id="UP000789405"/>
    </source>
</evidence>
<feature type="chain" id="PRO_5040262382" evidence="1">
    <location>
        <begin position="25"/>
        <end position="604"/>
    </location>
</feature>
<dbReference type="SUPFAM" id="SSF52096">
    <property type="entry name" value="ClpP/crotonase"/>
    <property type="match status" value="1"/>
</dbReference>
<protein>
    <submittedName>
        <fullName evidence="2">17408_t:CDS:1</fullName>
    </submittedName>
</protein>
<dbReference type="PANTHER" id="PTHR37049">
    <property type="entry name" value="PEPTIDASE S41 FAMILY PROTEIN"/>
    <property type="match status" value="1"/>
</dbReference>
<dbReference type="Gene3D" id="3.90.226.10">
    <property type="entry name" value="2-enoyl-CoA Hydratase, Chain A, domain 1"/>
    <property type="match status" value="1"/>
</dbReference>
<reference evidence="2" key="1">
    <citation type="submission" date="2021-06" db="EMBL/GenBank/DDBJ databases">
        <authorList>
            <person name="Kallberg Y."/>
            <person name="Tangrot J."/>
            <person name="Rosling A."/>
        </authorList>
    </citation>
    <scope>NUCLEOTIDE SEQUENCE</scope>
    <source>
        <strain evidence="2">MA453B</strain>
    </source>
</reference>
<dbReference type="PANTHER" id="PTHR37049:SF4">
    <property type="entry name" value="RHODANESE DOMAIN-CONTAINING PROTEIN"/>
    <property type="match status" value="1"/>
</dbReference>
<dbReference type="InterPro" id="IPR029045">
    <property type="entry name" value="ClpP/crotonase-like_dom_sf"/>
</dbReference>
<organism evidence="2 3">
    <name type="scientific">Dentiscutata erythropus</name>
    <dbReference type="NCBI Taxonomy" id="1348616"/>
    <lineage>
        <taxon>Eukaryota</taxon>
        <taxon>Fungi</taxon>
        <taxon>Fungi incertae sedis</taxon>
        <taxon>Mucoromycota</taxon>
        <taxon>Glomeromycotina</taxon>
        <taxon>Glomeromycetes</taxon>
        <taxon>Diversisporales</taxon>
        <taxon>Gigasporaceae</taxon>
        <taxon>Dentiscutata</taxon>
    </lineage>
</organism>
<gene>
    <name evidence="2" type="ORF">DERYTH_LOCUS352</name>
</gene>
<evidence type="ECO:0000313" key="2">
    <source>
        <dbReference type="EMBL" id="CAG8448220.1"/>
    </source>
</evidence>
<keyword evidence="1" id="KW-0732">Signal</keyword>
<keyword evidence="3" id="KW-1185">Reference proteome</keyword>
<feature type="signal peptide" evidence="1">
    <location>
        <begin position="1"/>
        <end position="24"/>
    </location>
</feature>
<accession>A0A9N8YTK6</accession>
<dbReference type="Proteomes" id="UP000789405">
    <property type="component" value="Unassembled WGS sequence"/>
</dbReference>
<dbReference type="EMBL" id="CAJVPY010000074">
    <property type="protein sequence ID" value="CAG8448220.1"/>
    <property type="molecule type" value="Genomic_DNA"/>
</dbReference>
<proteinExistence type="predicted"/>
<sequence>MYIILPKTYNLALLLAISGTLTVAIPLRKRDQPDGCANIHESFAASISGNTTLNITYADVKNCYMSFPYDLQRATEVIESLKGIYETFYVFYDQAREQPVKGFDYRPIDLSAELDAILKKSYTTEFEFFSDVSQLYIDLRDDSSNNRCEVITIDGTPALKAITNFAEKYVKNSRDLGVRFNMALSSLSFQSGQFGINPNFLSSSLFTRRITLPESDSITYELKCNNSKTKTLVRPWIIINNSYNTFNFTDSKSYYESLCLVQNTQQPTIPVPQKNSGLNINSGSGFVNANMSGQLISNLDNFTIFYKYGDTGVVLVPNFLPPTFALDQNKFNSELVDAFNTFAATGVKKVVLDFTSNTGGFIPLAQFFDEIFLRQKNFTFPRDIKINNVTTFLIEEADKERLGSVALSFSPNLEQSIVTGQPFQNANELIGNNKFTRGGKTVQFSNLFFDILNDSAINGWNSPWTNKDIILLTNGACVSSCAQTAQYIAEQANIATVSVGGFYNRSMSYSSFPGGNVVNVNDLYNQIGNITSNTTDSPPPIPKNFANDVAMFFFTLTYSETHDLEFPDQINEFMFRSATHRLYYDDESILDPSSLWLQAAELIS</sequence>